<feature type="compositionally biased region" description="Polar residues" evidence="6">
    <location>
        <begin position="1"/>
        <end position="16"/>
    </location>
</feature>
<evidence type="ECO:0000256" key="4">
    <source>
        <dbReference type="ARBA" id="ARBA00023163"/>
    </source>
</evidence>
<dbReference type="GO" id="GO:0005634">
    <property type="term" value="C:nucleus"/>
    <property type="evidence" value="ECO:0007669"/>
    <property type="project" value="UniProtKB-SubCell"/>
</dbReference>
<dbReference type="GO" id="GO:0008270">
    <property type="term" value="F:zinc ion binding"/>
    <property type="evidence" value="ECO:0007669"/>
    <property type="project" value="InterPro"/>
</dbReference>
<dbReference type="Gene3D" id="4.10.240.10">
    <property type="entry name" value="Zn(2)-C6 fungal-type DNA-binding domain"/>
    <property type="match status" value="1"/>
</dbReference>
<evidence type="ECO:0000256" key="6">
    <source>
        <dbReference type="SAM" id="MobiDB-lite"/>
    </source>
</evidence>
<feature type="region of interest" description="Disordered" evidence="6">
    <location>
        <begin position="700"/>
        <end position="866"/>
    </location>
</feature>
<keyword evidence="3" id="KW-0805">Transcription regulation</keyword>
<dbReference type="Proteomes" id="UP000777482">
    <property type="component" value="Unassembled WGS sequence"/>
</dbReference>
<feature type="compositionally biased region" description="Polar residues" evidence="6">
    <location>
        <begin position="43"/>
        <end position="56"/>
    </location>
</feature>
<dbReference type="OrthoDB" id="10261408at2759"/>
<feature type="compositionally biased region" description="Pro residues" evidence="6">
    <location>
        <begin position="734"/>
        <end position="743"/>
    </location>
</feature>
<evidence type="ECO:0000256" key="5">
    <source>
        <dbReference type="ARBA" id="ARBA00023242"/>
    </source>
</evidence>
<keyword evidence="5" id="KW-0539">Nucleus</keyword>
<dbReference type="CDD" id="cd00067">
    <property type="entry name" value="GAL4"/>
    <property type="match status" value="1"/>
</dbReference>
<dbReference type="InterPro" id="IPR036864">
    <property type="entry name" value="Zn2-C6_fun-type_DNA-bd_sf"/>
</dbReference>
<gene>
    <name evidence="8" type="primary">PRR12</name>
    <name evidence="8" type="ORF">C6P46_006247</name>
</gene>
<evidence type="ECO:0000256" key="2">
    <source>
        <dbReference type="ARBA" id="ARBA00022723"/>
    </source>
</evidence>
<dbReference type="PROSITE" id="PS50048">
    <property type="entry name" value="ZN2_CY6_FUNGAL_2"/>
    <property type="match status" value="1"/>
</dbReference>
<evidence type="ECO:0000256" key="1">
    <source>
        <dbReference type="ARBA" id="ARBA00004123"/>
    </source>
</evidence>
<evidence type="ECO:0000256" key="3">
    <source>
        <dbReference type="ARBA" id="ARBA00023015"/>
    </source>
</evidence>
<dbReference type="AlphaFoldDB" id="A0A9P7B3K8"/>
<evidence type="ECO:0000313" key="8">
    <source>
        <dbReference type="EMBL" id="KAG0657780.1"/>
    </source>
</evidence>
<dbReference type="SMART" id="SM00066">
    <property type="entry name" value="GAL4"/>
    <property type="match status" value="1"/>
</dbReference>
<dbReference type="GO" id="GO:0000981">
    <property type="term" value="F:DNA-binding transcription factor activity, RNA polymerase II-specific"/>
    <property type="evidence" value="ECO:0007669"/>
    <property type="project" value="InterPro"/>
</dbReference>
<protein>
    <submittedName>
        <fullName evidence="8">Proline-rich protein 12</fullName>
    </submittedName>
</protein>
<reference evidence="8 9" key="1">
    <citation type="submission" date="2020-11" db="EMBL/GenBank/DDBJ databases">
        <title>Kefir isolates.</title>
        <authorList>
            <person name="Marcisauskas S."/>
            <person name="Kim Y."/>
            <person name="Blasche S."/>
        </authorList>
    </citation>
    <scope>NUCLEOTIDE SEQUENCE [LARGE SCALE GENOMIC DNA]</scope>
    <source>
        <strain evidence="8 9">KR</strain>
    </source>
</reference>
<accession>A0A9P7B3K8</accession>
<feature type="compositionally biased region" description="Basic and acidic residues" evidence="6">
    <location>
        <begin position="811"/>
        <end position="824"/>
    </location>
</feature>
<keyword evidence="9" id="KW-1185">Reference proteome</keyword>
<dbReference type="Pfam" id="PF00172">
    <property type="entry name" value="Zn_clus"/>
    <property type="match status" value="1"/>
</dbReference>
<dbReference type="PROSITE" id="PS00463">
    <property type="entry name" value="ZN2_CY6_FUNGAL_1"/>
    <property type="match status" value="1"/>
</dbReference>
<dbReference type="EMBL" id="PUHQ01000076">
    <property type="protein sequence ID" value="KAG0657780.1"/>
    <property type="molecule type" value="Genomic_DNA"/>
</dbReference>
<dbReference type="InterPro" id="IPR050815">
    <property type="entry name" value="TF_fung"/>
</dbReference>
<sequence>MSGKNSQTRPTSTATANGGGGSSSSLGSSQKRRNYNEGGNDDAWSSSVAGPSSQAVNDLAAAIGPQTTDKSCRTCRVRKVKCDRRWPQCQRCRDRGDTCDFGSFVPVAAIPTGTLQSAVGAVQSPTEPDPGSAQRVEALQQRIAQLEADLARLRTNTAAAENPSISQTNRASIEATLSVPSTRSRGPPHEASSASSLTERVARTFRFAVGLEGPTADPQQKITVETFLRDFATQHPEVYLPASASVSYGSGAQYDVTESSAEWTLARAFFSSCCAYLPIFLPWHERKQWLLNNLDNLDPSSRVAAAVFCALGARASPHSAILGIALPTPSPTDCFNEASAAGYRRQQACRSLSAQALELGYTLNIASDVSMQNLDSLMAVTQMLVFDELIPRRSRTAVMTALGQYKDLRAAGYFDPRHDTLEHINLPLLAADAVSAAYARKDPVISVHDIEEYFPRSPLPNPNLHSLHGDLRACLDEHVDSAGAATHVGIWRASLVLLAWVTAGQRAFAAVSVQRASGPPATLTQDIRAIWSLLDEAHEGIRSLQEMLIHLDRVPLGCAKDGCTDQHLRLVTRLDKDLLDLFFLTHSLVSEHLGRDSLVGETARVMYLESDNRIRKALKLTAFYAELYITSRDPHMTYHVFWQLEIFPTWTEIAVQQFGESGGPADPALALSTTELDWLERGLVTASFYHPCAVPRLHELRQGRARRGRPTPSAYPGSTSSLALSQERTQDYYAPPPPVPPPANNQNPSLFAHAPPTGIPPNSISRPPTLGAFVGSAPPPRPPPPPPGMYSHANGGGSGRNTGEGLADDGVSERRRTSDSDGRRTASSHGHGHAQPLGSGSMMNASAWNHRHWEAVEDAPQSTRTG</sequence>
<feature type="region of interest" description="Disordered" evidence="6">
    <location>
        <begin position="158"/>
        <end position="195"/>
    </location>
</feature>
<keyword evidence="4" id="KW-0804">Transcription</keyword>
<dbReference type="PANTHER" id="PTHR47338:SF5">
    <property type="entry name" value="ZN(II)2CYS6 TRANSCRIPTION FACTOR (EUROFUNG)"/>
    <property type="match status" value="1"/>
</dbReference>
<organism evidence="8 9">
    <name type="scientific">Rhodotorula mucilaginosa</name>
    <name type="common">Yeast</name>
    <name type="synonym">Rhodotorula rubra</name>
    <dbReference type="NCBI Taxonomy" id="5537"/>
    <lineage>
        <taxon>Eukaryota</taxon>
        <taxon>Fungi</taxon>
        <taxon>Dikarya</taxon>
        <taxon>Basidiomycota</taxon>
        <taxon>Pucciniomycotina</taxon>
        <taxon>Microbotryomycetes</taxon>
        <taxon>Sporidiobolales</taxon>
        <taxon>Sporidiobolaceae</taxon>
        <taxon>Rhodotorula</taxon>
    </lineage>
</organism>
<dbReference type="PANTHER" id="PTHR47338">
    <property type="entry name" value="ZN(II)2CYS6 TRANSCRIPTION FACTOR (EUROFUNG)-RELATED"/>
    <property type="match status" value="1"/>
</dbReference>
<dbReference type="SUPFAM" id="SSF57701">
    <property type="entry name" value="Zn2/Cys6 DNA-binding domain"/>
    <property type="match status" value="1"/>
</dbReference>
<feature type="compositionally biased region" description="Polar residues" evidence="6">
    <location>
        <begin position="158"/>
        <end position="171"/>
    </location>
</feature>
<feature type="compositionally biased region" description="Polar residues" evidence="6">
    <location>
        <begin position="716"/>
        <end position="727"/>
    </location>
</feature>
<keyword evidence="2" id="KW-0479">Metal-binding</keyword>
<comment type="caution">
    <text evidence="8">The sequence shown here is derived from an EMBL/GenBank/DDBJ whole genome shotgun (WGS) entry which is preliminary data.</text>
</comment>
<name>A0A9P7B3K8_RHOMI</name>
<dbReference type="InterPro" id="IPR001138">
    <property type="entry name" value="Zn2Cys6_DnaBD"/>
</dbReference>
<comment type="subcellular location">
    <subcellularLocation>
        <location evidence="1">Nucleus</location>
    </subcellularLocation>
</comment>
<feature type="region of interest" description="Disordered" evidence="6">
    <location>
        <begin position="1"/>
        <end position="63"/>
    </location>
</feature>
<proteinExistence type="predicted"/>
<evidence type="ECO:0000259" key="7">
    <source>
        <dbReference type="PROSITE" id="PS50048"/>
    </source>
</evidence>
<feature type="compositionally biased region" description="Pro residues" evidence="6">
    <location>
        <begin position="777"/>
        <end position="788"/>
    </location>
</feature>
<feature type="domain" description="Zn(2)-C6 fungal-type" evidence="7">
    <location>
        <begin position="71"/>
        <end position="101"/>
    </location>
</feature>
<evidence type="ECO:0000313" key="9">
    <source>
        <dbReference type="Proteomes" id="UP000777482"/>
    </source>
</evidence>